<accession>A0A133UI88</accession>
<dbReference type="PANTHER" id="PTHR11820">
    <property type="entry name" value="ACYLPYRUVASE"/>
    <property type="match status" value="1"/>
</dbReference>
<dbReference type="FunFam" id="3.90.850.10:FF:000002">
    <property type="entry name" value="2-hydroxyhepta-2,4-diene-1,7-dioate isomerase"/>
    <property type="match status" value="1"/>
</dbReference>
<dbReference type="GO" id="GO:0018773">
    <property type="term" value="F:acetylpyruvate hydrolase activity"/>
    <property type="evidence" value="ECO:0007669"/>
    <property type="project" value="TreeGrafter"/>
</dbReference>
<evidence type="ECO:0000259" key="2">
    <source>
        <dbReference type="Pfam" id="PF01557"/>
    </source>
</evidence>
<sequence>MKIVRFQDRSGYLRTGFWTDSGIEAAGQKYNPEKINILPPVQPTKIVCLGDNYIEHLKERGFKIPQDIPERPQLFLKSPNTVIGHRDTIVLPEVGIDSRKAGDLGDIETGKRRIDYEAELGVVMKRQAKKVSEKEAMEYIMGFTCVNDVSNRDDQSVERNWVRGKSFDNAAPIGPVVASTELVSEDPRVRLILNGETKQDSKNDEFIFSVPEVIAEITRFLTLEPGDIIAMGTPSGVGPLSHGDKVEVKIEGIGTLVNFVQKRE</sequence>
<organism evidence="3 4">
    <name type="scientific">candidate division MSBL1 archaeon SCGC-AAA259I07</name>
    <dbReference type="NCBI Taxonomy" id="1698266"/>
    <lineage>
        <taxon>Archaea</taxon>
        <taxon>Methanobacteriati</taxon>
        <taxon>Methanobacteriota</taxon>
        <taxon>candidate division MSBL1</taxon>
    </lineage>
</organism>
<dbReference type="InterPro" id="IPR036663">
    <property type="entry name" value="Fumarylacetoacetase_C_sf"/>
</dbReference>
<dbReference type="SUPFAM" id="SSF56529">
    <property type="entry name" value="FAH"/>
    <property type="match status" value="1"/>
</dbReference>
<proteinExistence type="predicted"/>
<keyword evidence="1" id="KW-0479">Metal-binding</keyword>
<dbReference type="PANTHER" id="PTHR11820:SF7">
    <property type="entry name" value="ACYLPYRUVASE FAHD1, MITOCHONDRIAL"/>
    <property type="match status" value="1"/>
</dbReference>
<comment type="caution">
    <text evidence="3">The sequence shown here is derived from an EMBL/GenBank/DDBJ whole genome shotgun (WGS) entry which is preliminary data.</text>
</comment>
<dbReference type="Gene3D" id="3.90.850.10">
    <property type="entry name" value="Fumarylacetoacetase-like, C-terminal domain"/>
    <property type="match status" value="1"/>
</dbReference>
<dbReference type="GO" id="GO:0016853">
    <property type="term" value="F:isomerase activity"/>
    <property type="evidence" value="ECO:0007669"/>
    <property type="project" value="UniProtKB-KW"/>
</dbReference>
<name>A0A133UI88_9EURY</name>
<evidence type="ECO:0000256" key="1">
    <source>
        <dbReference type="ARBA" id="ARBA00022723"/>
    </source>
</evidence>
<dbReference type="GO" id="GO:0046872">
    <property type="term" value="F:metal ion binding"/>
    <property type="evidence" value="ECO:0007669"/>
    <property type="project" value="UniProtKB-KW"/>
</dbReference>
<dbReference type="AlphaFoldDB" id="A0A133UI88"/>
<gene>
    <name evidence="3" type="ORF">AKJ36_03645</name>
</gene>
<evidence type="ECO:0000313" key="4">
    <source>
        <dbReference type="Proteomes" id="UP000070155"/>
    </source>
</evidence>
<reference evidence="3 4" key="1">
    <citation type="journal article" date="2016" name="Sci. Rep.">
        <title>Metabolic traits of an uncultured archaeal lineage -MSBL1- from brine pools of the Red Sea.</title>
        <authorList>
            <person name="Mwirichia R."/>
            <person name="Alam I."/>
            <person name="Rashid M."/>
            <person name="Vinu M."/>
            <person name="Ba-Alawi W."/>
            <person name="Anthony Kamau A."/>
            <person name="Kamanda Ngugi D."/>
            <person name="Goker M."/>
            <person name="Klenk H.P."/>
            <person name="Bajic V."/>
            <person name="Stingl U."/>
        </authorList>
    </citation>
    <scope>NUCLEOTIDE SEQUENCE [LARGE SCALE GENOMIC DNA]</scope>
    <source>
        <strain evidence="3">SCGC-AAA259I07</strain>
    </source>
</reference>
<dbReference type="PATRIC" id="fig|1698266.3.peg.935"/>
<dbReference type="EMBL" id="LHXQ01000085">
    <property type="protein sequence ID" value="KXA93888.1"/>
    <property type="molecule type" value="Genomic_DNA"/>
</dbReference>
<dbReference type="Pfam" id="PF01557">
    <property type="entry name" value="FAA_hydrolase"/>
    <property type="match status" value="1"/>
</dbReference>
<dbReference type="Proteomes" id="UP000070155">
    <property type="component" value="Unassembled WGS sequence"/>
</dbReference>
<dbReference type="GO" id="GO:0019752">
    <property type="term" value="P:carboxylic acid metabolic process"/>
    <property type="evidence" value="ECO:0007669"/>
    <property type="project" value="UniProtKB-ARBA"/>
</dbReference>
<keyword evidence="3" id="KW-0413">Isomerase</keyword>
<evidence type="ECO:0000313" key="3">
    <source>
        <dbReference type="EMBL" id="KXA93888.1"/>
    </source>
</evidence>
<protein>
    <submittedName>
        <fullName evidence="3">2-hydroxyhepta-2,4-diene-1,7-dioate isomerase</fullName>
    </submittedName>
</protein>
<feature type="domain" description="Fumarylacetoacetase-like C-terminal" evidence="2">
    <location>
        <begin position="45"/>
        <end position="260"/>
    </location>
</feature>
<dbReference type="InterPro" id="IPR011234">
    <property type="entry name" value="Fumarylacetoacetase-like_C"/>
</dbReference>
<keyword evidence="4" id="KW-1185">Reference proteome</keyword>